<keyword evidence="2" id="KW-0677">Repeat</keyword>
<dbReference type="PROSITE" id="PS00625">
    <property type="entry name" value="RCC1_1"/>
    <property type="match status" value="1"/>
</dbReference>
<evidence type="ECO:0000256" key="1">
    <source>
        <dbReference type="ARBA" id="ARBA00022658"/>
    </source>
</evidence>
<evidence type="ECO:0000313" key="6">
    <source>
        <dbReference type="EMBL" id="KAK1764429.1"/>
    </source>
</evidence>
<evidence type="ECO:0000313" key="7">
    <source>
        <dbReference type="Proteomes" id="UP001244011"/>
    </source>
</evidence>
<dbReference type="Gene3D" id="2.130.10.30">
    <property type="entry name" value="Regulator of chromosome condensation 1/beta-lactamase-inhibitor protein II"/>
    <property type="match status" value="1"/>
</dbReference>
<dbReference type="SUPFAM" id="SSF50985">
    <property type="entry name" value="RCC1/BLIP-II"/>
    <property type="match status" value="1"/>
</dbReference>
<organism evidence="6 7">
    <name type="scientific">Phialemonium atrogriseum</name>
    <dbReference type="NCBI Taxonomy" id="1093897"/>
    <lineage>
        <taxon>Eukaryota</taxon>
        <taxon>Fungi</taxon>
        <taxon>Dikarya</taxon>
        <taxon>Ascomycota</taxon>
        <taxon>Pezizomycotina</taxon>
        <taxon>Sordariomycetes</taxon>
        <taxon>Sordariomycetidae</taxon>
        <taxon>Cephalothecales</taxon>
        <taxon>Cephalothecaceae</taxon>
        <taxon>Phialemonium</taxon>
    </lineage>
</organism>
<dbReference type="GO" id="GO:0005085">
    <property type="term" value="F:guanyl-nucleotide exchange factor activity"/>
    <property type="evidence" value="ECO:0007669"/>
    <property type="project" value="TreeGrafter"/>
</dbReference>
<name>A0AAJ0FJH2_9PEZI</name>
<keyword evidence="7" id="KW-1185">Reference proteome</keyword>
<dbReference type="GeneID" id="85314384"/>
<dbReference type="Pfam" id="PF00415">
    <property type="entry name" value="RCC1"/>
    <property type="match status" value="1"/>
</dbReference>
<dbReference type="RefSeq" id="XP_060280642.1">
    <property type="nucleotide sequence ID" value="XM_060431197.1"/>
</dbReference>
<feature type="repeat" description="RCC1" evidence="3">
    <location>
        <begin position="89"/>
        <end position="163"/>
    </location>
</feature>
<dbReference type="Proteomes" id="UP001244011">
    <property type="component" value="Unassembled WGS sequence"/>
</dbReference>
<gene>
    <name evidence="6" type="ORF">QBC33DRAFT_580347</name>
</gene>
<evidence type="ECO:0000256" key="2">
    <source>
        <dbReference type="ARBA" id="ARBA00022737"/>
    </source>
</evidence>
<dbReference type="InterPro" id="IPR009091">
    <property type="entry name" value="RCC1/BLIP-II"/>
</dbReference>
<dbReference type="PANTHER" id="PTHR45982">
    <property type="entry name" value="REGULATOR OF CHROMOSOME CONDENSATION"/>
    <property type="match status" value="1"/>
</dbReference>
<dbReference type="InterPro" id="IPR000408">
    <property type="entry name" value="Reg_chr_condens"/>
</dbReference>
<dbReference type="PROSITE" id="PS50012">
    <property type="entry name" value="RCC1_3"/>
    <property type="match status" value="5"/>
</dbReference>
<dbReference type="InterPro" id="IPR051553">
    <property type="entry name" value="Ran_GTPase-activating"/>
</dbReference>
<proteinExistence type="predicted"/>
<comment type="caution">
    <text evidence="6">The sequence shown here is derived from an EMBL/GenBank/DDBJ whole genome shotgun (WGS) entry which is preliminary data.</text>
</comment>
<dbReference type="AlphaFoldDB" id="A0AAJ0FJH2"/>
<feature type="repeat" description="RCC1" evidence="3">
    <location>
        <begin position="301"/>
        <end position="368"/>
    </location>
</feature>
<dbReference type="PROSITE" id="PS00626">
    <property type="entry name" value="RCC1_2"/>
    <property type="match status" value="3"/>
</dbReference>
<dbReference type="InterPro" id="IPR058923">
    <property type="entry name" value="RCC1-like_dom"/>
</dbReference>
<dbReference type="Pfam" id="PF25390">
    <property type="entry name" value="WD40_RLD"/>
    <property type="match status" value="1"/>
</dbReference>
<reference evidence="6" key="1">
    <citation type="submission" date="2023-06" db="EMBL/GenBank/DDBJ databases">
        <title>Genome-scale phylogeny and comparative genomics of the fungal order Sordariales.</title>
        <authorList>
            <consortium name="Lawrence Berkeley National Laboratory"/>
            <person name="Hensen N."/>
            <person name="Bonometti L."/>
            <person name="Westerberg I."/>
            <person name="Brannstrom I.O."/>
            <person name="Guillou S."/>
            <person name="Cros-Aarteil S."/>
            <person name="Calhoun S."/>
            <person name="Haridas S."/>
            <person name="Kuo A."/>
            <person name="Mondo S."/>
            <person name="Pangilinan J."/>
            <person name="Riley R."/>
            <person name="Labutti K."/>
            <person name="Andreopoulos B."/>
            <person name="Lipzen A."/>
            <person name="Chen C."/>
            <person name="Yanf M."/>
            <person name="Daum C."/>
            <person name="Ng V."/>
            <person name="Clum A."/>
            <person name="Steindorff A."/>
            <person name="Ohm R."/>
            <person name="Martin F."/>
            <person name="Silar P."/>
            <person name="Natvig D."/>
            <person name="Lalanne C."/>
            <person name="Gautier V."/>
            <person name="Ament-Velasquez S.L."/>
            <person name="Kruys A."/>
            <person name="Hutchinson M.I."/>
            <person name="Powell A.J."/>
            <person name="Barry K."/>
            <person name="Miller A.N."/>
            <person name="Grigoriev I.V."/>
            <person name="Debuchy R."/>
            <person name="Gladieux P."/>
            <person name="Thoren M.H."/>
            <person name="Johannesson H."/>
        </authorList>
    </citation>
    <scope>NUCLEOTIDE SEQUENCE</scope>
    <source>
        <strain evidence="6">8032-3</strain>
    </source>
</reference>
<dbReference type="PANTHER" id="PTHR45982:SF1">
    <property type="entry name" value="REGULATOR OF CHROMOSOME CONDENSATION"/>
    <property type="match status" value="1"/>
</dbReference>
<accession>A0AAJ0FJH2</accession>
<sequence length="425" mass="46394">MSMLRPRNGLVMITELEAGKIVHRWPRKRCLIVRVFGNGDNSELGLGPKQTEALQPCINPYLDPNDPSNFRVVQLACGGMHTVALTLDNKLITWGVNDLNALGRDTRWDGKLRDIDADSDDEDGELNPLESTPTEIPADHFPPGTRFVQVAAGDNCSFALTDTGLVYGWGTFRNSKGEERFGYDTLDITGNIWAWGSNEQNQFGRRLFGRHQDNLRPCQVRVCPNNAKYIASGEYHSFAVDRKDNVWAWGLNSNGQAGYPKTAGTDSAILPYPVKIPGLCGKGVTVLDGGAHHSAAVTTDGQFLVWGQIHSGQLGISFTPDQLRDPTLIRHDERDKPGICLRPTAVPNIGKAFHVACGTDHTIFVNTAGSAYATGYGFQGQLGLDSNDDVYVAQRIKGREVKDRFLSWAGAGGQFSVVAEPARIG</sequence>
<feature type="repeat" description="RCC1" evidence="3">
    <location>
        <begin position="31"/>
        <end position="88"/>
    </location>
</feature>
<feature type="domain" description="RCC1-like" evidence="5">
    <location>
        <begin position="186"/>
        <end position="418"/>
    </location>
</feature>
<dbReference type="GO" id="GO:0005737">
    <property type="term" value="C:cytoplasm"/>
    <property type="evidence" value="ECO:0007669"/>
    <property type="project" value="TreeGrafter"/>
</dbReference>
<protein>
    <submittedName>
        <fullName evidence="6">Regulator of chromosome condensation 1/beta-lactamase-inhibitor protein II</fullName>
    </submittedName>
</protein>
<evidence type="ECO:0000256" key="4">
    <source>
        <dbReference type="SAM" id="MobiDB-lite"/>
    </source>
</evidence>
<feature type="repeat" description="RCC1" evidence="3">
    <location>
        <begin position="190"/>
        <end position="243"/>
    </location>
</feature>
<dbReference type="EMBL" id="MU839020">
    <property type="protein sequence ID" value="KAK1764429.1"/>
    <property type="molecule type" value="Genomic_DNA"/>
</dbReference>
<evidence type="ECO:0000259" key="5">
    <source>
        <dbReference type="Pfam" id="PF25390"/>
    </source>
</evidence>
<evidence type="ECO:0000256" key="3">
    <source>
        <dbReference type="PROSITE-ProRule" id="PRU00235"/>
    </source>
</evidence>
<dbReference type="PRINTS" id="PR00633">
    <property type="entry name" value="RCCNDNSATION"/>
</dbReference>
<dbReference type="Pfam" id="PF13540">
    <property type="entry name" value="RCC1_2"/>
    <property type="match status" value="1"/>
</dbReference>
<feature type="region of interest" description="Disordered" evidence="4">
    <location>
        <begin position="114"/>
        <end position="134"/>
    </location>
</feature>
<keyword evidence="1" id="KW-0344">Guanine-nucleotide releasing factor</keyword>
<feature type="repeat" description="RCC1" evidence="3">
    <location>
        <begin position="244"/>
        <end position="300"/>
    </location>
</feature>